<dbReference type="RefSeq" id="WP_165107605.1">
    <property type="nucleotide sequence ID" value="NZ_JAAKYA010000053.1"/>
</dbReference>
<evidence type="ECO:0000256" key="4">
    <source>
        <dbReference type="ARBA" id="ARBA00035244"/>
    </source>
</evidence>
<dbReference type="NCBIfam" id="TIGR03953">
    <property type="entry name" value="rplD_bact"/>
    <property type="match status" value="1"/>
</dbReference>
<evidence type="ECO:0000256" key="1">
    <source>
        <dbReference type="ARBA" id="ARBA00010528"/>
    </source>
</evidence>
<dbReference type="GO" id="GO:1990904">
    <property type="term" value="C:ribonucleoprotein complex"/>
    <property type="evidence" value="ECO:0007669"/>
    <property type="project" value="UniProtKB-KW"/>
</dbReference>
<dbReference type="PANTHER" id="PTHR10746:SF6">
    <property type="entry name" value="LARGE RIBOSOMAL SUBUNIT PROTEIN UL4M"/>
    <property type="match status" value="1"/>
</dbReference>
<evidence type="ECO:0000313" key="8">
    <source>
        <dbReference type="Proteomes" id="UP000477311"/>
    </source>
</evidence>
<keyword evidence="5" id="KW-0699">rRNA-binding</keyword>
<sequence length="210" mass="23288">MKLVVKDTLGKPQGELEVTFPLVEGMRGTQAVHDVVVAHLANRRRGTACTKTMGEVAGTGKKPWRQKGTGRARAGSFQSPLWRGGGVVFGPKPRDFSLKVNEKTKRLALRKALTERLKAGDVIVVDELSLPNHKTRNFLNVLKTLEVKGTVLVVASPPDRNLLLASRNIPFVEVTTGENLHTYDVLRPDTLLFTRAAFEKVQERLREEES</sequence>
<evidence type="ECO:0000256" key="3">
    <source>
        <dbReference type="ARBA" id="ARBA00023274"/>
    </source>
</evidence>
<dbReference type="GO" id="GO:0019843">
    <property type="term" value="F:rRNA binding"/>
    <property type="evidence" value="ECO:0007669"/>
    <property type="project" value="UniProtKB-UniRule"/>
</dbReference>
<dbReference type="AlphaFoldDB" id="A0A6M1RHJ6"/>
<dbReference type="InterPro" id="IPR002136">
    <property type="entry name" value="Ribosomal_uL4"/>
</dbReference>
<proteinExistence type="inferred from homology"/>
<dbReference type="InterPro" id="IPR023574">
    <property type="entry name" value="Ribosomal_uL4_dom_sf"/>
</dbReference>
<gene>
    <name evidence="5 7" type="primary">rplD</name>
    <name evidence="7" type="ORF">G4L39_09035</name>
</gene>
<dbReference type="EMBL" id="JAAKYA010000053">
    <property type="protein sequence ID" value="NGO39538.1"/>
    <property type="molecule type" value="Genomic_DNA"/>
</dbReference>
<comment type="function">
    <text evidence="5">Forms part of the polypeptide exit tunnel.</text>
</comment>
<dbReference type="Pfam" id="PF00573">
    <property type="entry name" value="Ribosomal_L4"/>
    <property type="match status" value="1"/>
</dbReference>
<keyword evidence="2 5" id="KW-0689">Ribosomal protein</keyword>
<evidence type="ECO:0000313" key="7">
    <source>
        <dbReference type="EMBL" id="NGO39538.1"/>
    </source>
</evidence>
<feature type="region of interest" description="Disordered" evidence="6">
    <location>
        <begin position="55"/>
        <end position="76"/>
    </location>
</feature>
<comment type="subunit">
    <text evidence="5">Part of the 50S ribosomal subunit.</text>
</comment>
<evidence type="ECO:0000256" key="5">
    <source>
        <dbReference type="HAMAP-Rule" id="MF_01328"/>
    </source>
</evidence>
<keyword evidence="8" id="KW-1185">Reference proteome</keyword>
<dbReference type="Proteomes" id="UP000477311">
    <property type="component" value="Unassembled WGS sequence"/>
</dbReference>
<organism evidence="7 8">
    <name type="scientific">Limisphaera ngatamarikiensis</name>
    <dbReference type="NCBI Taxonomy" id="1324935"/>
    <lineage>
        <taxon>Bacteria</taxon>
        <taxon>Pseudomonadati</taxon>
        <taxon>Verrucomicrobiota</taxon>
        <taxon>Verrucomicrobiia</taxon>
        <taxon>Limisphaerales</taxon>
        <taxon>Limisphaeraceae</taxon>
        <taxon>Limisphaera</taxon>
    </lineage>
</organism>
<name>A0A6M1RHJ6_9BACT</name>
<comment type="similarity">
    <text evidence="1 5">Belongs to the universal ribosomal protein uL4 family.</text>
</comment>
<comment type="caution">
    <text evidence="7">The sequence shown here is derived from an EMBL/GenBank/DDBJ whole genome shotgun (WGS) entry which is preliminary data.</text>
</comment>
<comment type="function">
    <text evidence="5">One of the primary rRNA binding proteins, this protein initially binds near the 5'-end of the 23S rRNA. It is important during the early stages of 50S assembly. It makes multiple contacts with different domains of the 23S rRNA in the assembled 50S subunit and ribosome.</text>
</comment>
<dbReference type="Gene3D" id="3.40.1370.10">
    <property type="match status" value="1"/>
</dbReference>
<dbReference type="HAMAP" id="MF_01328_B">
    <property type="entry name" value="Ribosomal_uL4_B"/>
    <property type="match status" value="1"/>
</dbReference>
<dbReference type="PANTHER" id="PTHR10746">
    <property type="entry name" value="50S RIBOSOMAL PROTEIN L4"/>
    <property type="match status" value="1"/>
</dbReference>
<dbReference type="InterPro" id="IPR013005">
    <property type="entry name" value="Ribosomal_uL4-like"/>
</dbReference>
<accession>A0A6M1RHJ6</accession>
<keyword evidence="3 5" id="KW-0687">Ribonucleoprotein</keyword>
<evidence type="ECO:0000256" key="6">
    <source>
        <dbReference type="SAM" id="MobiDB-lite"/>
    </source>
</evidence>
<reference evidence="7 8" key="1">
    <citation type="submission" date="2020-02" db="EMBL/GenBank/DDBJ databases">
        <title>Draft genome sequence of Limisphaera ngatamarikiensis NGM72.4T, a thermophilic Verrucomicrobia grouped in subdivision 3.</title>
        <authorList>
            <person name="Carere C.R."/>
            <person name="Steen J."/>
            <person name="Hugenholtz P."/>
            <person name="Stott M.B."/>
        </authorList>
    </citation>
    <scope>NUCLEOTIDE SEQUENCE [LARGE SCALE GENOMIC DNA]</scope>
    <source>
        <strain evidence="7 8">NGM72.4</strain>
    </source>
</reference>
<dbReference type="SUPFAM" id="SSF52166">
    <property type="entry name" value="Ribosomal protein L4"/>
    <property type="match status" value="1"/>
</dbReference>
<evidence type="ECO:0000256" key="2">
    <source>
        <dbReference type="ARBA" id="ARBA00022980"/>
    </source>
</evidence>
<keyword evidence="5" id="KW-0694">RNA-binding</keyword>
<dbReference type="GO" id="GO:0006412">
    <property type="term" value="P:translation"/>
    <property type="evidence" value="ECO:0007669"/>
    <property type="project" value="UniProtKB-UniRule"/>
</dbReference>
<dbReference type="GO" id="GO:0003735">
    <property type="term" value="F:structural constituent of ribosome"/>
    <property type="evidence" value="ECO:0007669"/>
    <property type="project" value="InterPro"/>
</dbReference>
<dbReference type="GO" id="GO:0005840">
    <property type="term" value="C:ribosome"/>
    <property type="evidence" value="ECO:0007669"/>
    <property type="project" value="UniProtKB-KW"/>
</dbReference>
<protein>
    <recommendedName>
        <fullName evidence="4 5">Large ribosomal subunit protein uL4</fullName>
    </recommendedName>
</protein>